<dbReference type="PANTHER" id="PTHR32046:SF14">
    <property type="match status" value="1"/>
</dbReference>
<reference evidence="5" key="1">
    <citation type="submission" date="2015-09" db="EMBL/GenBank/DDBJ databases">
        <title>Scylla olivacea transcriptome.</title>
        <authorList>
            <person name="Ikhwanuddin M."/>
        </authorList>
    </citation>
    <scope>NUCLEOTIDE SEQUENCE</scope>
</reference>
<accession>A0A0P4VSA0</accession>
<organism evidence="5">
    <name type="scientific">Scylla olivacea</name>
    <name type="common">Orange mud crab</name>
    <name type="synonym">Cancer olivacea</name>
    <dbReference type="NCBI Taxonomy" id="85551"/>
    <lineage>
        <taxon>Eukaryota</taxon>
        <taxon>Metazoa</taxon>
        <taxon>Ecdysozoa</taxon>
        <taxon>Arthropoda</taxon>
        <taxon>Crustacea</taxon>
        <taxon>Multicrustacea</taxon>
        <taxon>Malacostraca</taxon>
        <taxon>Eumalacostraca</taxon>
        <taxon>Eucarida</taxon>
        <taxon>Decapoda</taxon>
        <taxon>Pleocyemata</taxon>
        <taxon>Brachyura</taxon>
        <taxon>Eubrachyura</taxon>
        <taxon>Portunoidea</taxon>
        <taxon>Portunidae</taxon>
        <taxon>Portuninae</taxon>
        <taxon>Scylla</taxon>
    </lineage>
</organism>
<dbReference type="InterPro" id="IPR006703">
    <property type="entry name" value="G_AIG1"/>
</dbReference>
<name>A0A0P4VSA0_SCYOL</name>
<sequence>MKRLNFAQTMASEPEELIVSAYSKNVSLGDLYNLSTKEYSPGDTKHAINIEQCKPKYKIVIKSKKEISGIVEKSQIVKDTPWAQDFTNTNYSDYILLQGSKVCEYKGNVKPHIKLHVVSSIYYKSYIDVLICFDHEIEEKDIVDLKNYIESLKGMKISKDIQNRGEGTDFDKNQPDTTIAYLPQKIDHKFSIGYIYEKYKTVASSVKYGLEEFCHYLVHSDTGKFPVDCKVKRPLNTSSYASVVKNEPRICVSDKVRAAHSELDQSYCIGVPDNAAHVVKPSQGVELPVTHKTQSKTKPRGSDSTTFDHHCPVTVEDSEQKKSIPDKMHTHILRTDRNLSEKTVYRNVEQQVINLQVSDRKKAFSGKQIDKKAGQLVIPHQVKEGKSCLYNNSETHSNFEVPQDDAFSQYSRKNIIPQSSQNPTTPECVHLDTYTSKNIKSYKSKSYDSTVHDNAQEMQYQEKTNLPNLTNVGSMNISENQESLERNQLKFEHKADHVMSEKSLSGKSNPPEFNSSNAESSTLFVPVKETEVCGITRKFYGVIPEAEGKTIILLGASGSGKTTLVNFIANYFIGSRKATGKLIQVARNSNDIQGHTTQITGYTFCESKNDHPFTIIDTPGLNDSSGAEVHDHVQSLKTFLANADSQNLKIHAIGFVAQAHIVRLTSSERLVMDYISSLFGKEIEKHVISFVTFSDNQETPPVVEAINRYGVNCCVFLKFNNSALSNSKEEEIDELDKIYWRIGCKSWKKCIKLLENLLPLSFKSLTDEIYVTQIMEVAERDLLTEIKDFMNYLRKNKVINKEVLNNTERVWTLAETVEELRFMKTSQYSSVNNILLNYVEEICASQNSYLSTKECMKSLYLSPSRPLLKAGLAIISSAAPIYNSVKQIWNQSPKWEQKLDPPEMLFCHVCNYYHVFTRTETRSWMNKVKTNYNIGYKCTECKCPGDVHGENGKEDEKYEHPESYGFTPLSLLHHTRNNIEKVLGDLCLPGYKIQENEYIKLLECFVKQEAQQFCKDLLRIQ</sequence>
<dbReference type="SUPFAM" id="SSF52540">
    <property type="entry name" value="P-loop containing nucleoside triphosphate hydrolases"/>
    <property type="match status" value="1"/>
</dbReference>
<protein>
    <recommendedName>
        <fullName evidence="4">AIG1-type G domain-containing protein</fullName>
    </recommendedName>
</protein>
<dbReference type="Gene3D" id="3.40.50.300">
    <property type="entry name" value="P-loop containing nucleotide triphosphate hydrolases"/>
    <property type="match status" value="1"/>
</dbReference>
<dbReference type="InterPro" id="IPR027417">
    <property type="entry name" value="P-loop_NTPase"/>
</dbReference>
<dbReference type="Pfam" id="PF04548">
    <property type="entry name" value="AIG1"/>
    <property type="match status" value="1"/>
</dbReference>
<dbReference type="GO" id="GO:0005525">
    <property type="term" value="F:GTP binding"/>
    <property type="evidence" value="ECO:0007669"/>
    <property type="project" value="InterPro"/>
</dbReference>
<dbReference type="PANTHER" id="PTHR32046">
    <property type="entry name" value="G DOMAIN-CONTAINING PROTEIN"/>
    <property type="match status" value="1"/>
</dbReference>
<evidence type="ECO:0000313" key="5">
    <source>
        <dbReference type="EMBL" id="JAI58302.1"/>
    </source>
</evidence>
<evidence type="ECO:0000256" key="3">
    <source>
        <dbReference type="SAM" id="MobiDB-lite"/>
    </source>
</evidence>
<dbReference type="EMBL" id="GDRN01101868">
    <property type="protein sequence ID" value="JAI58302.1"/>
    <property type="molecule type" value="Transcribed_RNA"/>
</dbReference>
<feature type="region of interest" description="Disordered" evidence="3">
    <location>
        <begin position="290"/>
        <end position="310"/>
    </location>
</feature>
<feature type="compositionally biased region" description="Polar residues" evidence="3">
    <location>
        <begin position="502"/>
        <end position="519"/>
    </location>
</feature>
<comment type="similarity">
    <text evidence="1">Belongs to the TRAFAC class TrmE-Era-EngA-EngB-Septin-like GTPase superfamily. AIG1/Toc34/Toc159-like paraseptin GTPase family. IAN subfamily.</text>
</comment>
<keyword evidence="2" id="KW-0547">Nucleotide-binding</keyword>
<evidence type="ECO:0000256" key="1">
    <source>
        <dbReference type="ARBA" id="ARBA00008535"/>
    </source>
</evidence>
<proteinExistence type="inferred from homology"/>
<feature type="domain" description="AIG1-type G" evidence="4">
    <location>
        <begin position="549"/>
        <end position="698"/>
    </location>
</feature>
<feature type="region of interest" description="Disordered" evidence="3">
    <location>
        <begin position="496"/>
        <end position="519"/>
    </location>
</feature>
<evidence type="ECO:0000256" key="2">
    <source>
        <dbReference type="ARBA" id="ARBA00022741"/>
    </source>
</evidence>
<dbReference type="CDD" id="cd00882">
    <property type="entry name" value="Ras_like_GTPase"/>
    <property type="match status" value="1"/>
</dbReference>
<evidence type="ECO:0000259" key="4">
    <source>
        <dbReference type="Pfam" id="PF04548"/>
    </source>
</evidence>
<dbReference type="AlphaFoldDB" id="A0A0P4VSA0"/>